<protein>
    <submittedName>
        <fullName evidence="3">CyaY protein</fullName>
    </submittedName>
</protein>
<keyword evidence="4" id="KW-1185">Reference proteome</keyword>
<reference evidence="3 4" key="1">
    <citation type="submission" date="2020-08" db="EMBL/GenBank/DDBJ databases">
        <title>Genomic Encyclopedia of Type Strains, Phase IV (KMG-IV): sequencing the most valuable type-strain genomes for metagenomic binning, comparative biology and taxonomic classification.</title>
        <authorList>
            <person name="Goeker M."/>
        </authorList>
    </citation>
    <scope>NUCLEOTIDE SEQUENCE [LARGE SCALE GENOMIC DNA]</scope>
    <source>
        <strain evidence="3 4">DSM 103733</strain>
    </source>
</reference>
<organism evidence="3 4">
    <name type="scientific">Silvibacterium bohemicum</name>
    <dbReference type="NCBI Taxonomy" id="1577686"/>
    <lineage>
        <taxon>Bacteria</taxon>
        <taxon>Pseudomonadati</taxon>
        <taxon>Acidobacteriota</taxon>
        <taxon>Terriglobia</taxon>
        <taxon>Terriglobales</taxon>
        <taxon>Acidobacteriaceae</taxon>
        <taxon>Silvibacterium</taxon>
    </lineage>
</organism>
<dbReference type="OrthoDB" id="120254at2"/>
<evidence type="ECO:0000313" key="3">
    <source>
        <dbReference type="EMBL" id="MBB6145289.1"/>
    </source>
</evidence>
<evidence type="ECO:0000256" key="2">
    <source>
        <dbReference type="ARBA" id="ARBA00023004"/>
    </source>
</evidence>
<name>A0A841K007_9BACT</name>
<dbReference type="PROSITE" id="PS50810">
    <property type="entry name" value="FRATAXIN_2"/>
    <property type="match status" value="1"/>
</dbReference>
<dbReference type="NCBIfam" id="TIGR03421">
    <property type="entry name" value="FeS_CyaY"/>
    <property type="match status" value="1"/>
</dbReference>
<keyword evidence="2" id="KW-0408">Iron</keyword>
<dbReference type="SUPFAM" id="SSF55387">
    <property type="entry name" value="Frataxin/Nqo15-like"/>
    <property type="match status" value="1"/>
</dbReference>
<dbReference type="PANTHER" id="PTHR16821:SF2">
    <property type="entry name" value="FRATAXIN, MITOCHONDRIAL"/>
    <property type="match status" value="1"/>
</dbReference>
<dbReference type="EMBL" id="JACHEK010000006">
    <property type="protein sequence ID" value="MBB6145289.1"/>
    <property type="molecule type" value="Genomic_DNA"/>
</dbReference>
<comment type="similarity">
    <text evidence="1">Belongs to the frataxin family.</text>
</comment>
<comment type="caution">
    <text evidence="3">The sequence shown here is derived from an EMBL/GenBank/DDBJ whole genome shotgun (WGS) entry which is preliminary data.</text>
</comment>
<dbReference type="GO" id="GO:0008199">
    <property type="term" value="F:ferric iron binding"/>
    <property type="evidence" value="ECO:0007669"/>
    <property type="project" value="InterPro"/>
</dbReference>
<gene>
    <name evidence="3" type="ORF">HNQ77_003247</name>
</gene>
<dbReference type="GO" id="GO:0016226">
    <property type="term" value="P:iron-sulfur cluster assembly"/>
    <property type="evidence" value="ECO:0007669"/>
    <property type="project" value="InterPro"/>
</dbReference>
<evidence type="ECO:0000313" key="4">
    <source>
        <dbReference type="Proteomes" id="UP000538666"/>
    </source>
</evidence>
<dbReference type="SMART" id="SM01219">
    <property type="entry name" value="Frataxin_Cyay"/>
    <property type="match status" value="1"/>
</dbReference>
<dbReference type="GO" id="GO:0005737">
    <property type="term" value="C:cytoplasm"/>
    <property type="evidence" value="ECO:0007669"/>
    <property type="project" value="UniProtKB-ARBA"/>
</dbReference>
<dbReference type="AlphaFoldDB" id="A0A841K007"/>
<dbReference type="PANTHER" id="PTHR16821">
    <property type="entry name" value="FRATAXIN"/>
    <property type="match status" value="1"/>
</dbReference>
<proteinExistence type="inferred from homology"/>
<dbReference type="RefSeq" id="WP_050061608.1">
    <property type="nucleotide sequence ID" value="NZ_JACHEK010000006.1"/>
</dbReference>
<sequence>MLDELTFRRNADHAIESLKKSLIEAEEGGGFEAEEQNGVLNVVFEEPPAKFVITPNAPVRQIWISALSTSFKLDWSDAAGDFVSAKDSLALKPLIAKLINQQLGGGSVTLD</sequence>
<dbReference type="InterPro" id="IPR002908">
    <property type="entry name" value="Frataxin/CyaY"/>
</dbReference>
<dbReference type="Proteomes" id="UP000538666">
    <property type="component" value="Unassembled WGS sequence"/>
</dbReference>
<accession>A0A841K007</accession>
<evidence type="ECO:0000256" key="1">
    <source>
        <dbReference type="ARBA" id="ARBA00008183"/>
    </source>
</evidence>
<dbReference type="Pfam" id="PF01491">
    <property type="entry name" value="Frataxin_Cyay"/>
    <property type="match status" value="1"/>
</dbReference>
<dbReference type="InterPro" id="IPR036524">
    <property type="entry name" value="Frataxin/CyaY_sf"/>
</dbReference>
<dbReference type="Gene3D" id="3.30.920.10">
    <property type="entry name" value="Frataxin/CyaY"/>
    <property type="match status" value="1"/>
</dbReference>